<comment type="caution">
    <text evidence="1">The sequence shown here is derived from an EMBL/GenBank/DDBJ whole genome shotgun (WGS) entry which is preliminary data.</text>
</comment>
<gene>
    <name evidence="1" type="ORF">CUS_7235</name>
</gene>
<name>E9SDN6_RUMAL</name>
<proteinExistence type="predicted"/>
<accession>E9SDN6</accession>
<evidence type="ECO:0000313" key="2">
    <source>
        <dbReference type="Proteomes" id="UP000004259"/>
    </source>
</evidence>
<protein>
    <submittedName>
        <fullName evidence="1">Uncharacterized protein</fullName>
    </submittedName>
</protein>
<dbReference type="Proteomes" id="UP000004259">
    <property type="component" value="Unassembled WGS sequence"/>
</dbReference>
<keyword evidence="2" id="KW-1185">Reference proteome</keyword>
<organism evidence="1 2">
    <name type="scientific">Ruminococcus albus 8</name>
    <dbReference type="NCBI Taxonomy" id="246199"/>
    <lineage>
        <taxon>Bacteria</taxon>
        <taxon>Bacillati</taxon>
        <taxon>Bacillota</taxon>
        <taxon>Clostridia</taxon>
        <taxon>Eubacteriales</taxon>
        <taxon>Oscillospiraceae</taxon>
        <taxon>Ruminococcus</taxon>
    </lineage>
</organism>
<dbReference type="EMBL" id="ADKM02000091">
    <property type="protein sequence ID" value="EGC02593.1"/>
    <property type="molecule type" value="Genomic_DNA"/>
</dbReference>
<dbReference type="AlphaFoldDB" id="E9SDN6"/>
<reference evidence="1 2" key="1">
    <citation type="submission" date="2011-02" db="EMBL/GenBank/DDBJ databases">
        <authorList>
            <person name="Nelson K.E."/>
            <person name="Sutton G."/>
            <person name="Torralba M."/>
            <person name="Durkin S."/>
            <person name="Harkins D."/>
            <person name="Montgomery R."/>
            <person name="Ziemer C."/>
            <person name="Klaassens E."/>
            <person name="Ocuiv P."/>
            <person name="Morrison M."/>
        </authorList>
    </citation>
    <scope>NUCLEOTIDE SEQUENCE [LARGE SCALE GENOMIC DNA]</scope>
    <source>
        <strain evidence="1 2">8</strain>
    </source>
</reference>
<sequence length="52" mass="5991">MYILSSVKLLFLWCVIRYTPEKGGITRQNLCAVISPLKHPQKEHQPIVTARL</sequence>
<evidence type="ECO:0000313" key="1">
    <source>
        <dbReference type="EMBL" id="EGC02593.1"/>
    </source>
</evidence>